<dbReference type="PRINTS" id="PR01050">
    <property type="entry name" value="PYRUVTKNASE"/>
</dbReference>
<keyword evidence="9 12" id="KW-0460">Magnesium</keyword>
<proteinExistence type="inferred from homology"/>
<keyword evidence="7 12" id="KW-0418">Kinase</keyword>
<dbReference type="GO" id="GO:0004743">
    <property type="term" value="F:pyruvate kinase activity"/>
    <property type="evidence" value="ECO:0007669"/>
    <property type="project" value="UniProtKB-EC"/>
</dbReference>
<dbReference type="PANTHER" id="PTHR11817">
    <property type="entry name" value="PYRUVATE KINASE"/>
    <property type="match status" value="1"/>
</dbReference>
<keyword evidence="8" id="KW-0067">ATP-binding</keyword>
<dbReference type="KEGG" id="mpar:F7D14_04215"/>
<dbReference type="Gene3D" id="3.20.20.60">
    <property type="entry name" value="Phosphoenolpyruvate-binding domains"/>
    <property type="match status" value="1"/>
</dbReference>
<evidence type="ECO:0000313" key="14">
    <source>
        <dbReference type="EMBL" id="QGM96755.1"/>
    </source>
</evidence>
<keyword evidence="4 12" id="KW-0808">Transferase</keyword>
<keyword evidence="15" id="KW-1185">Reference proteome</keyword>
<evidence type="ECO:0000256" key="9">
    <source>
        <dbReference type="ARBA" id="ARBA00022842"/>
    </source>
</evidence>
<keyword evidence="6" id="KW-0547">Nucleotide-binding</keyword>
<dbReference type="InterPro" id="IPR040442">
    <property type="entry name" value="Pyrv_kinase-like_dom_sf"/>
</dbReference>
<dbReference type="InterPro" id="IPR015813">
    <property type="entry name" value="Pyrv/PenolPyrv_kinase-like_dom"/>
</dbReference>
<evidence type="ECO:0000256" key="11">
    <source>
        <dbReference type="ARBA" id="ARBA00023317"/>
    </source>
</evidence>
<evidence type="ECO:0000256" key="3">
    <source>
        <dbReference type="ARBA" id="ARBA00012142"/>
    </source>
</evidence>
<dbReference type="InterPro" id="IPR015806">
    <property type="entry name" value="Pyrv_Knase_insert_dom_sf"/>
</dbReference>
<dbReference type="SUPFAM" id="SSF51621">
    <property type="entry name" value="Phosphoenolpyruvate/pyruvate domain"/>
    <property type="match status" value="1"/>
</dbReference>
<name>A0A6B8M339_9HYPH</name>
<feature type="domain" description="Pyruvate kinase barrel" evidence="13">
    <location>
        <begin position="129"/>
        <end position="448"/>
    </location>
</feature>
<evidence type="ECO:0000259" key="13">
    <source>
        <dbReference type="Pfam" id="PF00224"/>
    </source>
</evidence>
<dbReference type="Proteomes" id="UP000422569">
    <property type="component" value="Chromosome"/>
</dbReference>
<accession>A0A6B8M339</accession>
<evidence type="ECO:0000256" key="8">
    <source>
        <dbReference type="ARBA" id="ARBA00022840"/>
    </source>
</evidence>
<comment type="pathway">
    <text evidence="1 12">Carbohydrate degradation; glycolysis; pyruvate from D-glyceraldehyde 3-phosphate: step 5/5.</text>
</comment>
<evidence type="ECO:0000256" key="7">
    <source>
        <dbReference type="ARBA" id="ARBA00022777"/>
    </source>
</evidence>
<dbReference type="GO" id="GO:0005524">
    <property type="term" value="F:ATP binding"/>
    <property type="evidence" value="ECO:0007669"/>
    <property type="project" value="UniProtKB-KW"/>
</dbReference>
<dbReference type="GO" id="GO:0030955">
    <property type="term" value="F:potassium ion binding"/>
    <property type="evidence" value="ECO:0007669"/>
    <property type="project" value="InterPro"/>
</dbReference>
<evidence type="ECO:0000256" key="2">
    <source>
        <dbReference type="ARBA" id="ARBA00008663"/>
    </source>
</evidence>
<dbReference type="Gene3D" id="2.40.33.10">
    <property type="entry name" value="PK beta-barrel domain-like"/>
    <property type="match status" value="1"/>
</dbReference>
<dbReference type="UniPathway" id="UPA00109">
    <property type="reaction ID" value="UER00188"/>
</dbReference>
<organism evidence="14 15">
    <name type="scientific">Methylocystis parvus</name>
    <dbReference type="NCBI Taxonomy" id="134"/>
    <lineage>
        <taxon>Bacteria</taxon>
        <taxon>Pseudomonadati</taxon>
        <taxon>Pseudomonadota</taxon>
        <taxon>Alphaproteobacteria</taxon>
        <taxon>Hyphomicrobiales</taxon>
        <taxon>Methylocystaceae</taxon>
        <taxon>Methylocystis</taxon>
    </lineage>
</organism>
<keyword evidence="5" id="KW-0479">Metal-binding</keyword>
<evidence type="ECO:0000256" key="5">
    <source>
        <dbReference type="ARBA" id="ARBA00022723"/>
    </source>
</evidence>
<evidence type="ECO:0000256" key="6">
    <source>
        <dbReference type="ARBA" id="ARBA00022741"/>
    </source>
</evidence>
<comment type="catalytic activity">
    <reaction evidence="12">
        <text>pyruvate + ATP = phosphoenolpyruvate + ADP + H(+)</text>
        <dbReference type="Rhea" id="RHEA:18157"/>
        <dbReference type="ChEBI" id="CHEBI:15361"/>
        <dbReference type="ChEBI" id="CHEBI:15378"/>
        <dbReference type="ChEBI" id="CHEBI:30616"/>
        <dbReference type="ChEBI" id="CHEBI:58702"/>
        <dbReference type="ChEBI" id="CHEBI:456216"/>
        <dbReference type="EC" id="2.7.1.40"/>
    </reaction>
</comment>
<dbReference type="Pfam" id="PF00224">
    <property type="entry name" value="PK"/>
    <property type="match status" value="1"/>
</dbReference>
<dbReference type="EMBL" id="CP044331">
    <property type="protein sequence ID" value="QGM96755.1"/>
    <property type="molecule type" value="Genomic_DNA"/>
</dbReference>
<keyword evidence="10 12" id="KW-0324">Glycolysis</keyword>
<evidence type="ECO:0000256" key="12">
    <source>
        <dbReference type="RuleBase" id="RU000504"/>
    </source>
</evidence>
<evidence type="ECO:0000256" key="1">
    <source>
        <dbReference type="ARBA" id="ARBA00004997"/>
    </source>
</evidence>
<dbReference type="RefSeq" id="WP_016919676.1">
    <property type="nucleotide sequence ID" value="NZ_CP044331.1"/>
</dbReference>
<keyword evidence="11 14" id="KW-0670">Pyruvate</keyword>
<evidence type="ECO:0000313" key="15">
    <source>
        <dbReference type="Proteomes" id="UP000422569"/>
    </source>
</evidence>
<dbReference type="GO" id="GO:0000287">
    <property type="term" value="F:magnesium ion binding"/>
    <property type="evidence" value="ECO:0007669"/>
    <property type="project" value="InterPro"/>
</dbReference>
<evidence type="ECO:0000256" key="4">
    <source>
        <dbReference type="ARBA" id="ARBA00022679"/>
    </source>
</evidence>
<comment type="similarity">
    <text evidence="2 12">Belongs to the pyruvate kinase family.</text>
</comment>
<sequence>MRGCGKTYDAKKELVALKDEVASLRAAVISEGEARLVDWGLAAPGEDGARNLALYLSLRSRDLSALQLRLAAFGLSSLGRSEADVLTSLDALLATLRRLCGEKADYPMREADDPLKRACDAVFGPAAERRTRIMATLPSEAADDPTLVSALIAAGMDCARINCAHDEARAWRRMAGHVRAAAERQGRACRILMDIGGPKLRIEAVRGPEKCRLGAGDRLILTERLDPRGKGVVASLNFPEAVKELKLGMEISFDDGKAAGRVVARGDAGVEVEILSARAKGLRLKPGKGVNLPTVELGLSPLTEKDLADLDSVAELADLVGFSFVQRVEDISLLEAELAARRGDRPPPGLVLKIETPLAVRNLPRLIVRAAARQPTAVMIARGDLAVEVGFARLSEMQEEVLWLCEAAHTPAIWATQVLDQLVHEGVASRAETTDAAMAQRADCVMLNKGAYLPQGVRFLRDVLDRMDRHQWKKFARLSRLKAWS</sequence>
<dbReference type="InterPro" id="IPR011037">
    <property type="entry name" value="Pyrv_Knase-like_insert_dom_sf"/>
</dbReference>
<gene>
    <name evidence="14" type="ORF">F7D14_04215</name>
</gene>
<evidence type="ECO:0000256" key="10">
    <source>
        <dbReference type="ARBA" id="ARBA00023152"/>
    </source>
</evidence>
<reference evidence="14 15" key="1">
    <citation type="submission" date="2019-09" db="EMBL/GenBank/DDBJ databases">
        <title>Isolation and complete genome sequencing of Methylocystis species.</title>
        <authorList>
            <person name="Rumah B.L."/>
            <person name="Stead C.E."/>
            <person name="Stevens B.C."/>
            <person name="Minton N.P."/>
            <person name="Grosse-Honebrink A."/>
            <person name="Zhang Y."/>
        </authorList>
    </citation>
    <scope>NUCLEOTIDE SEQUENCE [LARGE SCALE GENOMIC DNA]</scope>
    <source>
        <strain evidence="14 15">BRCS2</strain>
    </source>
</reference>
<dbReference type="GO" id="GO:0016301">
    <property type="term" value="F:kinase activity"/>
    <property type="evidence" value="ECO:0007669"/>
    <property type="project" value="UniProtKB-KW"/>
</dbReference>
<dbReference type="AlphaFoldDB" id="A0A6B8M339"/>
<dbReference type="SUPFAM" id="SSF50800">
    <property type="entry name" value="PK beta-barrel domain-like"/>
    <property type="match status" value="1"/>
</dbReference>
<dbReference type="InterPro" id="IPR015793">
    <property type="entry name" value="Pyrv_Knase_brl"/>
</dbReference>
<dbReference type="EC" id="2.7.1.40" evidence="3 12"/>
<dbReference type="InterPro" id="IPR001697">
    <property type="entry name" value="Pyr_Knase"/>
</dbReference>
<protein>
    <recommendedName>
        <fullName evidence="3 12">Pyruvate kinase</fullName>
        <ecNumber evidence="3 12">2.7.1.40</ecNumber>
    </recommendedName>
</protein>